<accession>A0AAV4JQJ9</accession>
<organism evidence="1 2">
    <name type="scientific">Elysia marginata</name>
    <dbReference type="NCBI Taxonomy" id="1093978"/>
    <lineage>
        <taxon>Eukaryota</taxon>
        <taxon>Metazoa</taxon>
        <taxon>Spiralia</taxon>
        <taxon>Lophotrochozoa</taxon>
        <taxon>Mollusca</taxon>
        <taxon>Gastropoda</taxon>
        <taxon>Heterobranchia</taxon>
        <taxon>Euthyneura</taxon>
        <taxon>Panpulmonata</taxon>
        <taxon>Sacoglossa</taxon>
        <taxon>Placobranchoidea</taxon>
        <taxon>Plakobranchidae</taxon>
        <taxon>Elysia</taxon>
    </lineage>
</organism>
<reference evidence="1 2" key="1">
    <citation type="journal article" date="2021" name="Elife">
        <title>Chloroplast acquisition without the gene transfer in kleptoplastic sea slugs, Plakobranchus ocellatus.</title>
        <authorList>
            <person name="Maeda T."/>
            <person name="Takahashi S."/>
            <person name="Yoshida T."/>
            <person name="Shimamura S."/>
            <person name="Takaki Y."/>
            <person name="Nagai Y."/>
            <person name="Toyoda A."/>
            <person name="Suzuki Y."/>
            <person name="Arimoto A."/>
            <person name="Ishii H."/>
            <person name="Satoh N."/>
            <person name="Nishiyama T."/>
            <person name="Hasebe M."/>
            <person name="Maruyama T."/>
            <person name="Minagawa J."/>
            <person name="Obokata J."/>
            <person name="Shigenobu S."/>
        </authorList>
    </citation>
    <scope>NUCLEOTIDE SEQUENCE [LARGE SCALE GENOMIC DNA]</scope>
</reference>
<name>A0AAV4JQJ9_9GAST</name>
<comment type="caution">
    <text evidence="1">The sequence shown here is derived from an EMBL/GenBank/DDBJ whole genome shotgun (WGS) entry which is preliminary data.</text>
</comment>
<evidence type="ECO:0000313" key="2">
    <source>
        <dbReference type="Proteomes" id="UP000762676"/>
    </source>
</evidence>
<gene>
    <name evidence="1" type="ORF">ElyMa_006992600</name>
</gene>
<sequence length="121" mass="13463">SRSRYSSIRLNAQHLGDPISWQSIQFLPEDLTGNSSHKCIAYASKDASCAAQHGFSTPTVYRGFMSLSYVLHHLPQLLSYDHVAYTVLSLCIATCMLFYQDSSQSNGSHIPDVCAQHDHQT</sequence>
<feature type="non-terminal residue" evidence="1">
    <location>
        <position position="1"/>
    </location>
</feature>
<dbReference type="Proteomes" id="UP000762676">
    <property type="component" value="Unassembled WGS sequence"/>
</dbReference>
<dbReference type="AlphaFoldDB" id="A0AAV4JQJ9"/>
<proteinExistence type="predicted"/>
<dbReference type="EMBL" id="BMAT01013976">
    <property type="protein sequence ID" value="GFS24020.1"/>
    <property type="molecule type" value="Genomic_DNA"/>
</dbReference>
<evidence type="ECO:0000313" key="1">
    <source>
        <dbReference type="EMBL" id="GFS24020.1"/>
    </source>
</evidence>
<keyword evidence="2" id="KW-1185">Reference proteome</keyword>
<protein>
    <submittedName>
        <fullName evidence="1">Uncharacterized protein</fullName>
    </submittedName>
</protein>